<organism evidence="1 2">
    <name type="scientific">Pseudozobellia thermophila</name>
    <dbReference type="NCBI Taxonomy" id="192903"/>
    <lineage>
        <taxon>Bacteria</taxon>
        <taxon>Pseudomonadati</taxon>
        <taxon>Bacteroidota</taxon>
        <taxon>Flavobacteriia</taxon>
        <taxon>Flavobacteriales</taxon>
        <taxon>Flavobacteriaceae</taxon>
        <taxon>Pseudozobellia</taxon>
    </lineage>
</organism>
<sequence length="75" mass="7819">MFALGNGISFGGSLMESAATANWVQGGTSTGAFAIDLGTDALIQRIPGSQLATKILLQNKSLKIKLIEQAIINNQ</sequence>
<name>A0A1M6LIU4_9FLAO</name>
<proteinExistence type="predicted"/>
<gene>
    <name evidence="1" type="ORF">SAMN04488513_107177</name>
</gene>
<evidence type="ECO:0000313" key="1">
    <source>
        <dbReference type="EMBL" id="SHJ71104.1"/>
    </source>
</evidence>
<reference evidence="2" key="1">
    <citation type="submission" date="2016-11" db="EMBL/GenBank/DDBJ databases">
        <authorList>
            <person name="Varghese N."/>
            <person name="Submissions S."/>
        </authorList>
    </citation>
    <scope>NUCLEOTIDE SEQUENCE [LARGE SCALE GENOMIC DNA]</scope>
    <source>
        <strain evidence="2">DSM 19858</strain>
    </source>
</reference>
<keyword evidence="2" id="KW-1185">Reference proteome</keyword>
<evidence type="ECO:0000313" key="2">
    <source>
        <dbReference type="Proteomes" id="UP000184543"/>
    </source>
</evidence>
<dbReference type="AlphaFoldDB" id="A0A1M6LIU4"/>
<dbReference type="EMBL" id="FQYU01000007">
    <property type="protein sequence ID" value="SHJ71104.1"/>
    <property type="molecule type" value="Genomic_DNA"/>
</dbReference>
<protein>
    <submittedName>
        <fullName evidence="1">Uncharacterized protein</fullName>
    </submittedName>
</protein>
<accession>A0A1M6LIU4</accession>
<dbReference type="STRING" id="192903.SAMN04488513_107177"/>
<dbReference type="Proteomes" id="UP000184543">
    <property type="component" value="Unassembled WGS sequence"/>
</dbReference>